<reference evidence="1" key="1">
    <citation type="journal article" date="2021" name="Proc. Natl. Acad. Sci. U.S.A.">
        <title>A Catalog of Tens of Thousands of Viruses from Human Metagenomes Reveals Hidden Associations with Chronic Diseases.</title>
        <authorList>
            <person name="Tisza M.J."/>
            <person name="Buck C.B."/>
        </authorList>
    </citation>
    <scope>NUCLEOTIDE SEQUENCE</scope>
    <source>
        <strain evidence="1">CtCoW18</strain>
    </source>
</reference>
<accession>A0A8S5NRS2</accession>
<protein>
    <submittedName>
        <fullName evidence="1">Uncharacterized protein</fullName>
    </submittedName>
</protein>
<sequence>MSEAALRAGAVGDIENTAACGYLRLFQVHSSAFSEIDSLAYRSAMQNR</sequence>
<dbReference type="EMBL" id="BK015223">
    <property type="protein sequence ID" value="DAD96739.1"/>
    <property type="molecule type" value="Genomic_DNA"/>
</dbReference>
<name>A0A8S5NRS2_9VIRU</name>
<organism evidence="1">
    <name type="scientific">Microviridae sp. ctCoW18</name>
    <dbReference type="NCBI Taxonomy" id="2826730"/>
    <lineage>
        <taxon>Viruses</taxon>
        <taxon>Monodnaviria</taxon>
        <taxon>Sangervirae</taxon>
        <taxon>Phixviricota</taxon>
        <taxon>Malgrandaviricetes</taxon>
        <taxon>Petitvirales</taxon>
        <taxon>Microviridae</taxon>
    </lineage>
</organism>
<evidence type="ECO:0000313" key="1">
    <source>
        <dbReference type="EMBL" id="DAD96739.1"/>
    </source>
</evidence>
<proteinExistence type="predicted"/>